<protein>
    <submittedName>
        <fullName evidence="1">Uncharacterized protein</fullName>
    </submittedName>
</protein>
<dbReference type="eggNOG" id="ENOG502S9FV">
    <property type="taxonomic scope" value="Eukaryota"/>
</dbReference>
<dbReference type="RefSeq" id="XP_002140477.1">
    <property type="nucleotide sequence ID" value="XM_002140441.1"/>
</dbReference>
<name>B6AC72_CRYMR</name>
<evidence type="ECO:0000313" key="1">
    <source>
        <dbReference type="EMBL" id="EEA06128.1"/>
    </source>
</evidence>
<dbReference type="OMA" id="LTEPTIC"/>
<dbReference type="GeneID" id="6995475"/>
<dbReference type="VEuPathDB" id="CryptoDB:CMU_018850"/>
<accession>B6AC72</accession>
<sequence length="324" mass="37647">MEDPYISILNHCDYILSELGLRTFLIKLPLNSSIAKSTGKGIKQKIFKNLSFSSIKIDEDNIIQKNNGYYSLNVGVRDMNLCRYSNSKYLNKEDLLNIENIVKSLTEPTICGFVFLIAEISLENKSYFYNNNTSKCYRPIGGGIVELVDDYERCLRSIFCKKKLPLKVSENILRIIIGRTIIHALQWKYNNSKKKCTNKVISVLDDHIKLFPIPAYNILLKDLPMSKHWEIYDDAGSHSDHPGIKCNCYKLSNFPNSRQFWGISESRFMKLIRSDPKLFGKSLLIEDFLSDNYFKSNKLITNYDEKQDKENLDKIYTKKRKLLN</sequence>
<organism evidence="1 2">
    <name type="scientific">Cryptosporidium muris (strain RN66)</name>
    <dbReference type="NCBI Taxonomy" id="441375"/>
    <lineage>
        <taxon>Eukaryota</taxon>
        <taxon>Sar</taxon>
        <taxon>Alveolata</taxon>
        <taxon>Apicomplexa</taxon>
        <taxon>Conoidasida</taxon>
        <taxon>Coccidia</taxon>
        <taxon>Eucoccidiorida</taxon>
        <taxon>Eimeriorina</taxon>
        <taxon>Cryptosporidiidae</taxon>
        <taxon>Cryptosporidium</taxon>
    </lineage>
</organism>
<dbReference type="Proteomes" id="UP000001460">
    <property type="component" value="Unassembled WGS sequence"/>
</dbReference>
<reference evidence="1" key="1">
    <citation type="submission" date="2008-06" db="EMBL/GenBank/DDBJ databases">
        <authorList>
            <person name="Lorenzi H."/>
            <person name="Inman J."/>
            <person name="Miller J."/>
            <person name="Schobel S."/>
            <person name="Amedeo P."/>
            <person name="Caler E.V."/>
            <person name="da Silva J."/>
        </authorList>
    </citation>
    <scope>NUCLEOTIDE SEQUENCE [LARGE SCALE GENOMIC DNA]</scope>
    <source>
        <strain evidence="1">RN66</strain>
    </source>
</reference>
<evidence type="ECO:0000313" key="2">
    <source>
        <dbReference type="Proteomes" id="UP000001460"/>
    </source>
</evidence>
<dbReference type="EMBL" id="DS989728">
    <property type="protein sequence ID" value="EEA06128.1"/>
    <property type="molecule type" value="Genomic_DNA"/>
</dbReference>
<keyword evidence="2" id="KW-1185">Reference proteome</keyword>
<gene>
    <name evidence="1" type="ORF">CMU_018850</name>
</gene>
<dbReference type="AlphaFoldDB" id="B6AC72"/>
<proteinExistence type="predicted"/>
<dbReference type="OrthoDB" id="337840at2759"/>